<keyword evidence="3" id="KW-1185">Reference proteome</keyword>
<dbReference type="EMBL" id="JACRVF010000001">
    <property type="protein sequence ID" value="MBC5991904.1"/>
    <property type="molecule type" value="Genomic_DNA"/>
</dbReference>
<comment type="caution">
    <text evidence="2">The sequence shown here is derived from an EMBL/GenBank/DDBJ whole genome shotgun (WGS) entry which is preliminary data.</text>
</comment>
<evidence type="ECO:0000313" key="3">
    <source>
        <dbReference type="Proteomes" id="UP000603640"/>
    </source>
</evidence>
<feature type="chain" id="PRO_5037609975" evidence="1">
    <location>
        <begin position="21"/>
        <end position="204"/>
    </location>
</feature>
<organism evidence="2 3">
    <name type="scientific">Pontibacter cellulosilyticus</name>
    <dbReference type="NCBI Taxonomy" id="1720253"/>
    <lineage>
        <taxon>Bacteria</taxon>
        <taxon>Pseudomonadati</taxon>
        <taxon>Bacteroidota</taxon>
        <taxon>Cytophagia</taxon>
        <taxon>Cytophagales</taxon>
        <taxon>Hymenobacteraceae</taxon>
        <taxon>Pontibacter</taxon>
    </lineage>
</organism>
<sequence length="204" mass="22468">MMKRTRIAGAALAVALCTFAACTSTSQEEQQQEVVTSEVQEEAPEVQVAQQDTIKGSIPSEATGNIGDANLNIKYHAPGVKGRIIWGGLVPYNQVWVTGAHMATSLETDKALLVDGKELPAGKYALFTIPGEAEWTVIINKDWEQHLADKYTEQKDVLRVQVKPEDLAQHQERLKYEVVEQQGNEGAIKISWEKKGVTVPVKTK</sequence>
<dbReference type="InterPro" id="IPR021314">
    <property type="entry name" value="DUF2911"/>
</dbReference>
<accession>A0A923N4V9</accession>
<dbReference type="AlphaFoldDB" id="A0A923N4V9"/>
<dbReference type="Pfam" id="PF11138">
    <property type="entry name" value="DUF2911"/>
    <property type="match status" value="1"/>
</dbReference>
<evidence type="ECO:0000313" key="2">
    <source>
        <dbReference type="EMBL" id="MBC5991904.1"/>
    </source>
</evidence>
<proteinExistence type="predicted"/>
<feature type="signal peptide" evidence="1">
    <location>
        <begin position="1"/>
        <end position="20"/>
    </location>
</feature>
<gene>
    <name evidence="2" type="ORF">H8S84_03540</name>
</gene>
<dbReference type="RefSeq" id="WP_187065878.1">
    <property type="nucleotide sequence ID" value="NZ_JACRVF010000001.1"/>
</dbReference>
<evidence type="ECO:0000256" key="1">
    <source>
        <dbReference type="SAM" id="SignalP"/>
    </source>
</evidence>
<name>A0A923N4V9_9BACT</name>
<dbReference type="PROSITE" id="PS51257">
    <property type="entry name" value="PROKAR_LIPOPROTEIN"/>
    <property type="match status" value="1"/>
</dbReference>
<dbReference type="Proteomes" id="UP000603640">
    <property type="component" value="Unassembled WGS sequence"/>
</dbReference>
<reference evidence="2" key="1">
    <citation type="submission" date="2020-08" db="EMBL/GenBank/DDBJ databases">
        <title>Pontibacter sp. SD6 16S ribosomal RNA gene Genome sequencing and assembly.</title>
        <authorList>
            <person name="Kang M."/>
        </authorList>
    </citation>
    <scope>NUCLEOTIDE SEQUENCE</scope>
    <source>
        <strain evidence="2">SD6</strain>
    </source>
</reference>
<protein>
    <submittedName>
        <fullName evidence="2">DUF2911 domain-containing protein</fullName>
    </submittedName>
</protein>
<keyword evidence="1" id="KW-0732">Signal</keyword>